<name>A0A9P7K411_9AGAR</name>
<feature type="domain" description="SnoaL-like" evidence="1">
    <location>
        <begin position="15"/>
        <end position="118"/>
    </location>
</feature>
<dbReference type="EMBL" id="JABCKI010005989">
    <property type="protein sequence ID" value="KAG5635998.1"/>
    <property type="molecule type" value="Genomic_DNA"/>
</dbReference>
<keyword evidence="3" id="KW-1185">Reference proteome</keyword>
<dbReference type="SUPFAM" id="SSF54427">
    <property type="entry name" value="NTF2-like"/>
    <property type="match status" value="1"/>
</dbReference>
<evidence type="ECO:0000259" key="1">
    <source>
        <dbReference type="Pfam" id="PF12680"/>
    </source>
</evidence>
<dbReference type="Gene3D" id="3.10.450.50">
    <property type="match status" value="1"/>
</dbReference>
<dbReference type="OrthoDB" id="3758478at2759"/>
<dbReference type="Pfam" id="PF12680">
    <property type="entry name" value="SnoaL_2"/>
    <property type="match status" value="1"/>
</dbReference>
<sequence length="147" mass="16327">MPAISVSPRLQLTHAWITGLNEKNLDRLASLSAEDFISTIRPASLGIKPVGKKEYLERLGSAPIETFNIALPKTGDIIETEEVIQFYTTADGRTAHGFEWKNEYMFTFRFTEDGKLIRSVTEFVDPTVVTTAFSKEAVVAEAQAQSV</sequence>
<dbReference type="AlphaFoldDB" id="A0A9P7K411"/>
<evidence type="ECO:0000313" key="2">
    <source>
        <dbReference type="EMBL" id="KAG5635998.1"/>
    </source>
</evidence>
<evidence type="ECO:0000313" key="3">
    <source>
        <dbReference type="Proteomes" id="UP000717328"/>
    </source>
</evidence>
<reference evidence="2" key="2">
    <citation type="submission" date="2021-10" db="EMBL/GenBank/DDBJ databases">
        <title>Phylogenomics reveals ancestral predisposition of the termite-cultivated fungus Termitomyces towards a domesticated lifestyle.</title>
        <authorList>
            <person name="Auxier B."/>
            <person name="Grum-Grzhimaylo A."/>
            <person name="Cardenas M.E."/>
            <person name="Lodge J.D."/>
            <person name="Laessoe T."/>
            <person name="Pedersen O."/>
            <person name="Smith M.E."/>
            <person name="Kuyper T.W."/>
            <person name="Franco-Molano E.A."/>
            <person name="Baroni T.J."/>
            <person name="Aanen D.K."/>
        </authorList>
    </citation>
    <scope>NUCLEOTIDE SEQUENCE</scope>
    <source>
        <strain evidence="2">D49</strain>
    </source>
</reference>
<protein>
    <recommendedName>
        <fullName evidence="1">SnoaL-like domain-containing protein</fullName>
    </recommendedName>
</protein>
<proteinExistence type="predicted"/>
<accession>A0A9P7K411</accession>
<gene>
    <name evidence="2" type="ORF">H0H81_009425</name>
</gene>
<dbReference type="InterPro" id="IPR037401">
    <property type="entry name" value="SnoaL-like"/>
</dbReference>
<dbReference type="InterPro" id="IPR032710">
    <property type="entry name" value="NTF2-like_dom_sf"/>
</dbReference>
<reference evidence="2" key="1">
    <citation type="submission" date="2021-02" db="EMBL/GenBank/DDBJ databases">
        <authorList>
            <person name="Nieuwenhuis M."/>
            <person name="Van De Peppel L.J.J."/>
        </authorList>
    </citation>
    <scope>NUCLEOTIDE SEQUENCE</scope>
    <source>
        <strain evidence="2">D49</strain>
    </source>
</reference>
<dbReference type="CDD" id="cd00531">
    <property type="entry name" value="NTF2_like"/>
    <property type="match status" value="1"/>
</dbReference>
<comment type="caution">
    <text evidence="2">The sequence shown here is derived from an EMBL/GenBank/DDBJ whole genome shotgun (WGS) entry which is preliminary data.</text>
</comment>
<dbReference type="Proteomes" id="UP000717328">
    <property type="component" value="Unassembled WGS sequence"/>
</dbReference>
<organism evidence="2 3">
    <name type="scientific">Sphagnurus paluster</name>
    <dbReference type="NCBI Taxonomy" id="117069"/>
    <lineage>
        <taxon>Eukaryota</taxon>
        <taxon>Fungi</taxon>
        <taxon>Dikarya</taxon>
        <taxon>Basidiomycota</taxon>
        <taxon>Agaricomycotina</taxon>
        <taxon>Agaricomycetes</taxon>
        <taxon>Agaricomycetidae</taxon>
        <taxon>Agaricales</taxon>
        <taxon>Tricholomatineae</taxon>
        <taxon>Lyophyllaceae</taxon>
        <taxon>Sphagnurus</taxon>
    </lineage>
</organism>